<dbReference type="Gene3D" id="3.60.15.10">
    <property type="entry name" value="Ribonuclease Z/Hydroxyacylglutathione hydrolase-like"/>
    <property type="match status" value="1"/>
</dbReference>
<dbReference type="Pfam" id="PF13483">
    <property type="entry name" value="Lactamase_B_3"/>
    <property type="match status" value="1"/>
</dbReference>
<sequence length="265" mass="29010">MFSRLLILAATFALAPFAAQAQQSQRPSTCLAIAQRLPDVVYASFSPAAASDEVEITYAGHSTYVIVTPAGIRIATDFNGYFGSDPVPDVVTMNKAHSTHYTPYPDPAIKHVLPGWGVDGEPAQHSVVVEDVYIRNVPTDIRRFGYTEKNGNSIFIFEVAGLCIGHLGHLHHPLDDTHYAAIGRLDILMVPIDGGLTLSLEHMSEITRRLQSSIVLPMHRHSTPLNAFTGRLKDGFDIDFRNSPSMTVSVRSLPRRPTVVILQGV</sequence>
<dbReference type="PANTHER" id="PTHR39189">
    <property type="entry name" value="UPF0173 METAL-DEPENDENT HYDROLASE YTKL"/>
    <property type="match status" value="1"/>
</dbReference>
<dbReference type="PANTHER" id="PTHR39189:SF1">
    <property type="entry name" value="UPF0173 METAL-DEPENDENT HYDROLASE YTKL"/>
    <property type="match status" value="1"/>
</dbReference>
<feature type="signal peptide" evidence="1">
    <location>
        <begin position="1"/>
        <end position="21"/>
    </location>
</feature>
<dbReference type="InterPro" id="IPR036866">
    <property type="entry name" value="RibonucZ/Hydroxyglut_hydro"/>
</dbReference>
<name>A0ABW5DJT6_9HYPH</name>
<dbReference type="Proteomes" id="UP001597373">
    <property type="component" value="Unassembled WGS sequence"/>
</dbReference>
<accession>A0ABW5DJT6</accession>
<reference evidence="3" key="1">
    <citation type="journal article" date="2019" name="Int. J. Syst. Evol. Microbiol.">
        <title>The Global Catalogue of Microorganisms (GCM) 10K type strain sequencing project: providing services to taxonomists for standard genome sequencing and annotation.</title>
        <authorList>
            <consortium name="The Broad Institute Genomics Platform"/>
            <consortium name="The Broad Institute Genome Sequencing Center for Infectious Disease"/>
            <person name="Wu L."/>
            <person name="Ma J."/>
        </authorList>
    </citation>
    <scope>NUCLEOTIDE SEQUENCE [LARGE SCALE GENOMIC DNA]</scope>
    <source>
        <strain evidence="3">KCTC 23707</strain>
    </source>
</reference>
<evidence type="ECO:0000256" key="1">
    <source>
        <dbReference type="SAM" id="SignalP"/>
    </source>
</evidence>
<dbReference type="SUPFAM" id="SSF56281">
    <property type="entry name" value="Metallo-hydrolase/oxidoreductase"/>
    <property type="match status" value="1"/>
</dbReference>
<protein>
    <submittedName>
        <fullName evidence="2">MBL fold metallo-hydrolase</fullName>
    </submittedName>
</protein>
<dbReference type="EMBL" id="JBHUIR010000021">
    <property type="protein sequence ID" value="MFD2259630.1"/>
    <property type="molecule type" value="Genomic_DNA"/>
</dbReference>
<keyword evidence="3" id="KW-1185">Reference proteome</keyword>
<dbReference type="RefSeq" id="WP_345098959.1">
    <property type="nucleotide sequence ID" value="NZ_BAABGS010000020.1"/>
</dbReference>
<feature type="chain" id="PRO_5047187637" evidence="1">
    <location>
        <begin position="22"/>
        <end position="265"/>
    </location>
</feature>
<organism evidence="2 3">
    <name type="scientific">Chelativorans composti</name>
    <dbReference type="NCBI Taxonomy" id="768533"/>
    <lineage>
        <taxon>Bacteria</taxon>
        <taxon>Pseudomonadati</taxon>
        <taxon>Pseudomonadota</taxon>
        <taxon>Alphaproteobacteria</taxon>
        <taxon>Hyphomicrobiales</taxon>
        <taxon>Phyllobacteriaceae</taxon>
        <taxon>Chelativorans</taxon>
    </lineage>
</organism>
<evidence type="ECO:0000313" key="2">
    <source>
        <dbReference type="EMBL" id="MFD2259630.1"/>
    </source>
</evidence>
<proteinExistence type="predicted"/>
<gene>
    <name evidence="2" type="ORF">ACFSMZ_07605</name>
</gene>
<evidence type="ECO:0000313" key="3">
    <source>
        <dbReference type="Proteomes" id="UP001597373"/>
    </source>
</evidence>
<keyword evidence="1" id="KW-0732">Signal</keyword>
<comment type="caution">
    <text evidence="2">The sequence shown here is derived from an EMBL/GenBank/DDBJ whole genome shotgun (WGS) entry which is preliminary data.</text>
</comment>